<keyword evidence="4" id="KW-0238">DNA-binding</keyword>
<comment type="similarity">
    <text evidence="1">In the C-terminal section; belongs to the class-I pyridoxal-phosphate-dependent aminotransferase family.</text>
</comment>
<keyword evidence="3" id="KW-0805">Transcription regulation</keyword>
<evidence type="ECO:0000313" key="8">
    <source>
        <dbReference type="Proteomes" id="UP001165042"/>
    </source>
</evidence>
<dbReference type="InterPro" id="IPR051446">
    <property type="entry name" value="HTH_trans_reg/aminotransferase"/>
</dbReference>
<protein>
    <submittedName>
        <fullName evidence="7">GntR family transcriptional regulator</fullName>
    </submittedName>
</protein>
<dbReference type="SUPFAM" id="SSF46785">
    <property type="entry name" value="Winged helix' DNA-binding domain"/>
    <property type="match status" value="1"/>
</dbReference>
<organism evidence="7 8">
    <name type="scientific">Actinokineospora globicatena</name>
    <dbReference type="NCBI Taxonomy" id="103729"/>
    <lineage>
        <taxon>Bacteria</taxon>
        <taxon>Bacillati</taxon>
        <taxon>Actinomycetota</taxon>
        <taxon>Actinomycetes</taxon>
        <taxon>Pseudonocardiales</taxon>
        <taxon>Pseudonocardiaceae</taxon>
        <taxon>Actinokineospora</taxon>
    </lineage>
</organism>
<dbReference type="Gene3D" id="3.40.640.10">
    <property type="entry name" value="Type I PLP-dependent aspartate aminotransferase-like (Major domain)"/>
    <property type="match status" value="1"/>
</dbReference>
<dbReference type="Pfam" id="PF00392">
    <property type="entry name" value="GntR"/>
    <property type="match status" value="1"/>
</dbReference>
<dbReference type="GO" id="GO:0030170">
    <property type="term" value="F:pyridoxal phosphate binding"/>
    <property type="evidence" value="ECO:0007669"/>
    <property type="project" value="InterPro"/>
</dbReference>
<dbReference type="InterPro" id="IPR015424">
    <property type="entry name" value="PyrdxlP-dep_Trfase"/>
</dbReference>
<accession>A0A9W6QKZ5</accession>
<dbReference type="CDD" id="cd00609">
    <property type="entry name" value="AAT_like"/>
    <property type="match status" value="1"/>
</dbReference>
<evidence type="ECO:0000256" key="1">
    <source>
        <dbReference type="ARBA" id="ARBA00005384"/>
    </source>
</evidence>
<dbReference type="InterPro" id="IPR015421">
    <property type="entry name" value="PyrdxlP-dep_Trfase_major"/>
</dbReference>
<evidence type="ECO:0000256" key="4">
    <source>
        <dbReference type="ARBA" id="ARBA00023125"/>
    </source>
</evidence>
<dbReference type="PANTHER" id="PTHR46577:SF1">
    <property type="entry name" value="HTH-TYPE TRANSCRIPTIONAL REGULATORY PROTEIN GABR"/>
    <property type="match status" value="1"/>
</dbReference>
<dbReference type="CDD" id="cd07377">
    <property type="entry name" value="WHTH_GntR"/>
    <property type="match status" value="1"/>
</dbReference>
<dbReference type="RefSeq" id="WP_285611345.1">
    <property type="nucleotide sequence ID" value="NZ_BSSD01000005.1"/>
</dbReference>
<dbReference type="PANTHER" id="PTHR46577">
    <property type="entry name" value="HTH-TYPE TRANSCRIPTIONAL REGULATORY PROTEIN GABR"/>
    <property type="match status" value="1"/>
</dbReference>
<evidence type="ECO:0000256" key="5">
    <source>
        <dbReference type="ARBA" id="ARBA00023163"/>
    </source>
</evidence>
<dbReference type="InterPro" id="IPR015422">
    <property type="entry name" value="PyrdxlP-dep_Trfase_small"/>
</dbReference>
<reference evidence="7" key="1">
    <citation type="submission" date="2023-02" db="EMBL/GenBank/DDBJ databases">
        <title>Actinokineospora globicatena NBRC 15670.</title>
        <authorList>
            <person name="Ichikawa N."/>
            <person name="Sato H."/>
            <person name="Tonouchi N."/>
        </authorList>
    </citation>
    <scope>NUCLEOTIDE SEQUENCE</scope>
    <source>
        <strain evidence="7">NBRC 15670</strain>
    </source>
</reference>
<dbReference type="AlphaFoldDB" id="A0A9W6QKZ5"/>
<proteinExistence type="inferred from homology"/>
<name>A0A9W6QKZ5_9PSEU</name>
<evidence type="ECO:0000256" key="3">
    <source>
        <dbReference type="ARBA" id="ARBA00023015"/>
    </source>
</evidence>
<keyword evidence="5" id="KW-0804">Transcription</keyword>
<dbReference type="InterPro" id="IPR004839">
    <property type="entry name" value="Aminotransferase_I/II_large"/>
</dbReference>
<dbReference type="GO" id="GO:0003677">
    <property type="term" value="F:DNA binding"/>
    <property type="evidence" value="ECO:0007669"/>
    <property type="project" value="UniProtKB-KW"/>
</dbReference>
<dbReference type="EMBL" id="BSSD01000005">
    <property type="protein sequence ID" value="GLW92911.1"/>
    <property type="molecule type" value="Genomic_DNA"/>
</dbReference>
<sequence>MMDFRTVADRIARDITSGKLGAGTRLPTQRRFARDHGIAVSTASRVYAELVRRGLVIGEVGRGTYVRAAPSVAESTLAEPSGAPVDLELNFPVLPEHTAVIAESLRAVLRPDVFAEALRAVGVAGTPVARAAAASLLARGGWSPRPEDILFAGNGRQAIAGAIAALVAPGERLGVEDMTYAVVKGIAARLGVVLVPLETDDEGVTPSALSAAGSLSAVYLQPTLHNPLGISMGSDRRLAIADLLRFKDIPLIEDAIYSFLHDDPPLWPLVPRAVLVDSLSKRIAPGLSLGFAVTSPPLRPAVLSAIRSGSWSPQHVAMTAMTTWTTDGTATRLRADKRADAQARQALLSHHLAGFAIQSDPRSYHAWWHLPPHWRPDTFIATAARAGISLTPAASFAVPPTTPPQAIRLALASPPLPTLSAALSHLATLAQTPEPPTD</sequence>
<keyword evidence="8" id="KW-1185">Reference proteome</keyword>
<dbReference type="InterPro" id="IPR036390">
    <property type="entry name" value="WH_DNA-bd_sf"/>
</dbReference>
<keyword evidence="2" id="KW-0663">Pyridoxal phosphate</keyword>
<gene>
    <name evidence="7" type="ORF">Aglo03_37270</name>
</gene>
<dbReference type="InterPro" id="IPR000524">
    <property type="entry name" value="Tscrpt_reg_HTH_GntR"/>
</dbReference>
<dbReference type="Pfam" id="PF00155">
    <property type="entry name" value="Aminotran_1_2"/>
    <property type="match status" value="1"/>
</dbReference>
<dbReference type="PROSITE" id="PS50949">
    <property type="entry name" value="HTH_GNTR"/>
    <property type="match status" value="1"/>
</dbReference>
<comment type="caution">
    <text evidence="7">The sequence shown here is derived from an EMBL/GenBank/DDBJ whole genome shotgun (WGS) entry which is preliminary data.</text>
</comment>
<feature type="domain" description="HTH gntR-type" evidence="6">
    <location>
        <begin position="1"/>
        <end position="69"/>
    </location>
</feature>
<dbReference type="Gene3D" id="1.10.10.10">
    <property type="entry name" value="Winged helix-like DNA-binding domain superfamily/Winged helix DNA-binding domain"/>
    <property type="match status" value="1"/>
</dbReference>
<dbReference type="Gene3D" id="3.90.1150.10">
    <property type="entry name" value="Aspartate Aminotransferase, domain 1"/>
    <property type="match status" value="1"/>
</dbReference>
<dbReference type="Proteomes" id="UP001165042">
    <property type="component" value="Unassembled WGS sequence"/>
</dbReference>
<dbReference type="SMART" id="SM00345">
    <property type="entry name" value="HTH_GNTR"/>
    <property type="match status" value="1"/>
</dbReference>
<evidence type="ECO:0000256" key="2">
    <source>
        <dbReference type="ARBA" id="ARBA00022898"/>
    </source>
</evidence>
<dbReference type="SUPFAM" id="SSF53383">
    <property type="entry name" value="PLP-dependent transferases"/>
    <property type="match status" value="1"/>
</dbReference>
<evidence type="ECO:0000259" key="6">
    <source>
        <dbReference type="PROSITE" id="PS50949"/>
    </source>
</evidence>
<dbReference type="InterPro" id="IPR036388">
    <property type="entry name" value="WH-like_DNA-bd_sf"/>
</dbReference>
<evidence type="ECO:0000313" key="7">
    <source>
        <dbReference type="EMBL" id="GLW92911.1"/>
    </source>
</evidence>
<dbReference type="GO" id="GO:0003700">
    <property type="term" value="F:DNA-binding transcription factor activity"/>
    <property type="evidence" value="ECO:0007669"/>
    <property type="project" value="InterPro"/>
</dbReference>